<dbReference type="PANTHER" id="PTHR41335:SF1">
    <property type="entry name" value="MEMBRANE PROTEIN"/>
    <property type="match status" value="1"/>
</dbReference>
<feature type="transmembrane region" description="Helical" evidence="6">
    <location>
        <begin position="12"/>
        <end position="37"/>
    </location>
</feature>
<evidence type="ECO:0000256" key="6">
    <source>
        <dbReference type="SAM" id="Phobius"/>
    </source>
</evidence>
<keyword evidence="1" id="KW-1003">Cell membrane</keyword>
<organism evidence="8 9">
    <name type="scientific">Acetonema longum DSM 6540</name>
    <dbReference type="NCBI Taxonomy" id="1009370"/>
    <lineage>
        <taxon>Bacteria</taxon>
        <taxon>Bacillati</taxon>
        <taxon>Bacillota</taxon>
        <taxon>Negativicutes</taxon>
        <taxon>Acetonemataceae</taxon>
        <taxon>Acetonema</taxon>
    </lineage>
</organism>
<dbReference type="Pfam" id="PF06305">
    <property type="entry name" value="LapA_dom"/>
    <property type="match status" value="1"/>
</dbReference>
<reference evidence="8 9" key="1">
    <citation type="journal article" date="2011" name="EMBO J.">
        <title>Structural diversity of bacterial flagellar motors.</title>
        <authorList>
            <person name="Chen S."/>
            <person name="Beeby M."/>
            <person name="Murphy G.E."/>
            <person name="Leadbetter J.R."/>
            <person name="Hendrixson D.R."/>
            <person name="Briegel A."/>
            <person name="Li Z."/>
            <person name="Shi J."/>
            <person name="Tocheva E.I."/>
            <person name="Muller A."/>
            <person name="Dobro M.J."/>
            <person name="Jensen G.J."/>
        </authorList>
    </citation>
    <scope>NUCLEOTIDE SEQUENCE [LARGE SCALE GENOMIC DNA]</scope>
    <source>
        <strain evidence="8 9">DSM 6540</strain>
    </source>
</reference>
<evidence type="ECO:0000256" key="4">
    <source>
        <dbReference type="ARBA" id="ARBA00023136"/>
    </source>
</evidence>
<dbReference type="PANTHER" id="PTHR41335">
    <property type="entry name" value="MEMBRANE PROTEIN-RELATED"/>
    <property type="match status" value="1"/>
</dbReference>
<comment type="caution">
    <text evidence="8">The sequence shown here is derived from an EMBL/GenBank/DDBJ whole genome shotgun (WGS) entry which is preliminary data.</text>
</comment>
<evidence type="ECO:0000259" key="7">
    <source>
        <dbReference type="Pfam" id="PF06305"/>
    </source>
</evidence>
<feature type="region of interest" description="Disordered" evidence="5">
    <location>
        <begin position="104"/>
        <end position="135"/>
    </location>
</feature>
<feature type="compositionally biased region" description="Basic and acidic residues" evidence="5">
    <location>
        <begin position="126"/>
        <end position="135"/>
    </location>
</feature>
<keyword evidence="2 6" id="KW-0812">Transmembrane</keyword>
<sequence length="135" mass="14942">MRENIIHSNFFYFEVIYMQFLTFTALVFSLAVAVFAIQNAAPVAVHFAVWGFETSLVIVILGSATLGALAILSLAALAQVRLRWALHRAHQRIDELETQLAEQQEKLEQKANPESGTAGQLTADNDDGRFDSAFS</sequence>
<evidence type="ECO:0000256" key="1">
    <source>
        <dbReference type="ARBA" id="ARBA00022475"/>
    </source>
</evidence>
<evidence type="ECO:0000256" key="2">
    <source>
        <dbReference type="ARBA" id="ARBA00022692"/>
    </source>
</evidence>
<feature type="domain" description="Lipopolysaccharide assembly protein A" evidence="7">
    <location>
        <begin position="38"/>
        <end position="100"/>
    </location>
</feature>
<dbReference type="EMBL" id="AFGF01000296">
    <property type="protein sequence ID" value="EGO61707.1"/>
    <property type="molecule type" value="Genomic_DNA"/>
</dbReference>
<dbReference type="InterPro" id="IPR010445">
    <property type="entry name" value="LapA_dom"/>
</dbReference>
<dbReference type="RefSeq" id="WP_004100250.1">
    <property type="nucleotide sequence ID" value="NZ_AFGF01000296.1"/>
</dbReference>
<dbReference type="GO" id="GO:0005886">
    <property type="term" value="C:plasma membrane"/>
    <property type="evidence" value="ECO:0007669"/>
    <property type="project" value="InterPro"/>
</dbReference>
<dbReference type="Proteomes" id="UP000003240">
    <property type="component" value="Unassembled WGS sequence"/>
</dbReference>
<feature type="compositionally biased region" description="Polar residues" evidence="5">
    <location>
        <begin position="112"/>
        <end position="123"/>
    </location>
</feature>
<proteinExistence type="predicted"/>
<protein>
    <recommendedName>
        <fullName evidence="7">Lipopolysaccharide assembly protein A domain-containing protein</fullName>
    </recommendedName>
</protein>
<accession>F7NQH7</accession>
<evidence type="ECO:0000256" key="3">
    <source>
        <dbReference type="ARBA" id="ARBA00022989"/>
    </source>
</evidence>
<evidence type="ECO:0000313" key="8">
    <source>
        <dbReference type="EMBL" id="EGO61707.1"/>
    </source>
</evidence>
<dbReference type="AlphaFoldDB" id="F7NQH7"/>
<keyword evidence="9" id="KW-1185">Reference proteome</keyword>
<evidence type="ECO:0000313" key="9">
    <source>
        <dbReference type="Proteomes" id="UP000003240"/>
    </source>
</evidence>
<name>F7NQH7_9FIRM</name>
<dbReference type="STRING" id="1009370.ALO_21901"/>
<evidence type="ECO:0000256" key="5">
    <source>
        <dbReference type="SAM" id="MobiDB-lite"/>
    </source>
</evidence>
<dbReference type="eggNOG" id="COG5416">
    <property type="taxonomic scope" value="Bacteria"/>
</dbReference>
<feature type="transmembrane region" description="Helical" evidence="6">
    <location>
        <begin position="57"/>
        <end position="78"/>
    </location>
</feature>
<gene>
    <name evidence="8" type="ORF">ALO_21901</name>
</gene>
<keyword evidence="4 6" id="KW-0472">Membrane</keyword>
<keyword evidence="3 6" id="KW-1133">Transmembrane helix</keyword>